<organism evidence="1 2">
    <name type="scientific">Zalaria obscura</name>
    <dbReference type="NCBI Taxonomy" id="2024903"/>
    <lineage>
        <taxon>Eukaryota</taxon>
        <taxon>Fungi</taxon>
        <taxon>Dikarya</taxon>
        <taxon>Ascomycota</taxon>
        <taxon>Pezizomycotina</taxon>
        <taxon>Dothideomycetes</taxon>
        <taxon>Dothideomycetidae</taxon>
        <taxon>Dothideales</taxon>
        <taxon>Zalariaceae</taxon>
        <taxon>Zalaria</taxon>
    </lineage>
</organism>
<evidence type="ECO:0000313" key="2">
    <source>
        <dbReference type="Proteomes" id="UP001320706"/>
    </source>
</evidence>
<evidence type="ECO:0000313" key="1">
    <source>
        <dbReference type="EMBL" id="KAK8205534.1"/>
    </source>
</evidence>
<comment type="caution">
    <text evidence="1">The sequence shown here is derived from an EMBL/GenBank/DDBJ whole genome shotgun (WGS) entry which is preliminary data.</text>
</comment>
<dbReference type="EMBL" id="JAMKPW020000024">
    <property type="protein sequence ID" value="KAK8205534.1"/>
    <property type="molecule type" value="Genomic_DNA"/>
</dbReference>
<protein>
    <submittedName>
        <fullName evidence="1">Uncharacterized protein</fullName>
    </submittedName>
</protein>
<reference evidence="1" key="1">
    <citation type="submission" date="2024-02" db="EMBL/GenBank/DDBJ databases">
        <title>Metagenome Assembled Genome of Zalaria obscura JY119.</title>
        <authorList>
            <person name="Vighnesh L."/>
            <person name="Jagadeeshwari U."/>
            <person name="Venkata Ramana C."/>
            <person name="Sasikala C."/>
        </authorList>
    </citation>
    <scope>NUCLEOTIDE SEQUENCE</scope>
    <source>
        <strain evidence="1">JY119</strain>
    </source>
</reference>
<name>A0ACC3SAD8_9PEZI</name>
<keyword evidence="2" id="KW-1185">Reference proteome</keyword>
<gene>
    <name evidence="1" type="ORF">M8818_004903</name>
</gene>
<sequence length="390" mass="43073">MDSKQAAAYLIDPLNAPEPSQETGPGTHFVPPPSSTASPAPAPSSPRTSTSNSTNPFRRSSIQKSPVTSSHSRQTSREFYAPPTSSSPREKFPAYRSEALGGLNDSPPPRRSNDQTRLPNYDAATSSGRRRGSSLNERYPGDTSHKPLDMIRRDSKKAHRAPHLNKRHIPGADMIDRLDPTINKMAYHHEGPYDAALLARNTSFESSPIAALKETNAEALKATPRENIKDALERHRPLDGTAVVPPGVRDSLGRVYNYEEGTDMMRTDDAPGGAYKRYPGVEYNPADFDGQSEPSFTLDRALKAHTIHERDFDGQRGIELSDRPLMKDYDKLDKGKKLDDRDPVDIAGDDGKYTDLQYSADTDAHVKRTGSLRRAGEGLKKRIGSLRRKS</sequence>
<proteinExistence type="predicted"/>
<accession>A0ACC3SAD8</accession>
<dbReference type="Proteomes" id="UP001320706">
    <property type="component" value="Unassembled WGS sequence"/>
</dbReference>